<accession>A0A4Y2RQ05</accession>
<dbReference type="OrthoDB" id="6773164at2759"/>
<evidence type="ECO:0000313" key="2">
    <source>
        <dbReference type="Proteomes" id="UP000499080"/>
    </source>
</evidence>
<evidence type="ECO:0000313" key="1">
    <source>
        <dbReference type="EMBL" id="GBN77741.1"/>
    </source>
</evidence>
<dbReference type="EMBL" id="BGPR01017936">
    <property type="protein sequence ID" value="GBN77741.1"/>
    <property type="molecule type" value="Genomic_DNA"/>
</dbReference>
<protein>
    <submittedName>
        <fullName evidence="1">Uncharacterized protein</fullName>
    </submittedName>
</protein>
<name>A0A4Y2RQ05_ARAVE</name>
<dbReference type="AlphaFoldDB" id="A0A4Y2RQ05"/>
<dbReference type="Proteomes" id="UP000499080">
    <property type="component" value="Unassembled WGS sequence"/>
</dbReference>
<sequence>MNKLDGETTGPKTFSDKLMGAKPTCAIIRAYTFTWASEMKNTKELSTDQKYLFDICAAVSTGLCPPELQNRKPGPITQSRWITTPCRILLLYVSTTKLKEALRNLEQYVVRVYAPVWFNVKKRPGLADGPRHLWKIVQLSTFLPNKLKEPAHAVIQTNAYYGHPENLLLAMANEENQDIRTLTWKIIKKCHNSKKKEISRVQEFKVPNLNFRATEYYDCIDWFSTDISEPPITKNLSSE</sequence>
<organism evidence="1 2">
    <name type="scientific">Araneus ventricosus</name>
    <name type="common">Orbweaver spider</name>
    <name type="synonym">Epeira ventricosa</name>
    <dbReference type="NCBI Taxonomy" id="182803"/>
    <lineage>
        <taxon>Eukaryota</taxon>
        <taxon>Metazoa</taxon>
        <taxon>Ecdysozoa</taxon>
        <taxon>Arthropoda</taxon>
        <taxon>Chelicerata</taxon>
        <taxon>Arachnida</taxon>
        <taxon>Araneae</taxon>
        <taxon>Araneomorphae</taxon>
        <taxon>Entelegynae</taxon>
        <taxon>Araneoidea</taxon>
        <taxon>Araneidae</taxon>
        <taxon>Araneus</taxon>
    </lineage>
</organism>
<dbReference type="PANTHER" id="PTHR46409:SF1">
    <property type="entry name" value="HTH PSQ-TYPE DOMAIN-CONTAINING PROTEIN"/>
    <property type="match status" value="1"/>
</dbReference>
<reference evidence="1 2" key="1">
    <citation type="journal article" date="2019" name="Sci. Rep.">
        <title>Orb-weaving spider Araneus ventricosus genome elucidates the spidroin gene catalogue.</title>
        <authorList>
            <person name="Kono N."/>
            <person name="Nakamura H."/>
            <person name="Ohtoshi R."/>
            <person name="Moran D.A.P."/>
            <person name="Shinohara A."/>
            <person name="Yoshida Y."/>
            <person name="Fujiwara M."/>
            <person name="Mori M."/>
            <person name="Tomita M."/>
            <person name="Arakawa K."/>
        </authorList>
    </citation>
    <scope>NUCLEOTIDE SEQUENCE [LARGE SCALE GENOMIC DNA]</scope>
</reference>
<dbReference type="PANTHER" id="PTHR46409">
    <property type="entry name" value="HTH PSQ-TYPE DOMAIN-CONTAINING PROTEIN"/>
    <property type="match status" value="1"/>
</dbReference>
<gene>
    <name evidence="1" type="ORF">AVEN_274589_1</name>
</gene>
<keyword evidence="2" id="KW-1185">Reference proteome</keyword>
<proteinExistence type="predicted"/>
<comment type="caution">
    <text evidence="1">The sequence shown here is derived from an EMBL/GenBank/DDBJ whole genome shotgun (WGS) entry which is preliminary data.</text>
</comment>